<dbReference type="AlphaFoldDB" id="A0A835WMQ4"/>
<protein>
    <submittedName>
        <fullName evidence="2">Uncharacterized protein</fullName>
    </submittedName>
</protein>
<organism evidence="2 3">
    <name type="scientific">Chlamydomonas schloesseri</name>
    <dbReference type="NCBI Taxonomy" id="2026947"/>
    <lineage>
        <taxon>Eukaryota</taxon>
        <taxon>Viridiplantae</taxon>
        <taxon>Chlorophyta</taxon>
        <taxon>core chlorophytes</taxon>
        <taxon>Chlorophyceae</taxon>
        <taxon>CS clade</taxon>
        <taxon>Chlamydomonadales</taxon>
        <taxon>Chlamydomonadaceae</taxon>
        <taxon>Chlamydomonas</taxon>
    </lineage>
</organism>
<dbReference type="EMBL" id="JAEHOD010000011">
    <property type="protein sequence ID" value="KAG2450340.1"/>
    <property type="molecule type" value="Genomic_DNA"/>
</dbReference>
<gene>
    <name evidence="2" type="ORF">HYH02_004845</name>
</gene>
<feature type="compositionally biased region" description="Low complexity" evidence="1">
    <location>
        <begin position="17"/>
        <end position="27"/>
    </location>
</feature>
<keyword evidence="3" id="KW-1185">Reference proteome</keyword>
<name>A0A835WMQ4_9CHLO</name>
<evidence type="ECO:0000256" key="1">
    <source>
        <dbReference type="SAM" id="MobiDB-lite"/>
    </source>
</evidence>
<feature type="region of interest" description="Disordered" evidence="1">
    <location>
        <begin position="17"/>
        <end position="42"/>
    </location>
</feature>
<evidence type="ECO:0000313" key="2">
    <source>
        <dbReference type="EMBL" id="KAG2450340.1"/>
    </source>
</evidence>
<feature type="compositionally biased region" description="Gly residues" evidence="1">
    <location>
        <begin position="127"/>
        <end position="138"/>
    </location>
</feature>
<proteinExistence type="predicted"/>
<accession>A0A835WMQ4</accession>
<dbReference type="Proteomes" id="UP000613740">
    <property type="component" value="Unassembled WGS sequence"/>
</dbReference>
<evidence type="ECO:0000313" key="3">
    <source>
        <dbReference type="Proteomes" id="UP000613740"/>
    </source>
</evidence>
<sequence>MTVLDCPRVMALSAAAAGAPHGGADPAAQERPERAAAPRALEPSGRVAAVTALLVREWLPAGSSRVLTGRHRGALRATGHRVIEAGMQVVPDQQVCCLGWIVMLTEHCTAAGGGSTGGGGRRQHCTAGGGSTGDGGGAAASSAGAAGSGGGGTAPRTACWDPQLHAYVLQQLCALDQLRPGRRLHPAMRRRHHHRPDLSTRAAPARLVAKTCVALAALASEEWRAWATAQGTAEVAWLAGMEADY</sequence>
<reference evidence="2" key="1">
    <citation type="journal article" date="2020" name="bioRxiv">
        <title>Comparative genomics of Chlamydomonas.</title>
        <authorList>
            <person name="Craig R.J."/>
            <person name="Hasan A.R."/>
            <person name="Ness R.W."/>
            <person name="Keightley P.D."/>
        </authorList>
    </citation>
    <scope>NUCLEOTIDE SEQUENCE</scope>
    <source>
        <strain evidence="2">CCAP 11/173</strain>
    </source>
</reference>
<feature type="region of interest" description="Disordered" evidence="1">
    <location>
        <begin position="112"/>
        <end position="154"/>
    </location>
</feature>
<comment type="caution">
    <text evidence="2">The sequence shown here is derived from an EMBL/GenBank/DDBJ whole genome shotgun (WGS) entry which is preliminary data.</text>
</comment>